<dbReference type="Pfam" id="PF14541">
    <property type="entry name" value="TAXi_C"/>
    <property type="match status" value="1"/>
</dbReference>
<feature type="transmembrane region" description="Helical" evidence="13">
    <location>
        <begin position="66"/>
        <end position="83"/>
    </location>
</feature>
<keyword evidence="6" id="KW-0964">Secreted</keyword>
<reference evidence="15" key="1">
    <citation type="submission" date="2023-05" db="EMBL/GenBank/DDBJ databases">
        <authorList>
            <person name="Huff M."/>
        </authorList>
    </citation>
    <scope>NUCLEOTIDE SEQUENCE</scope>
</reference>
<dbReference type="InterPro" id="IPR032861">
    <property type="entry name" value="TAXi_N"/>
</dbReference>
<dbReference type="EMBL" id="OU503051">
    <property type="protein sequence ID" value="CAI9778525.1"/>
    <property type="molecule type" value="Genomic_DNA"/>
</dbReference>
<keyword evidence="10" id="KW-0406">Ion transport</keyword>
<evidence type="ECO:0000256" key="3">
    <source>
        <dbReference type="ARBA" id="ARBA00007079"/>
    </source>
</evidence>
<dbReference type="GO" id="GO:0005576">
    <property type="term" value="C:extracellular region"/>
    <property type="evidence" value="ECO:0007669"/>
    <property type="project" value="UniProtKB-SubCell"/>
</dbReference>
<dbReference type="Pfam" id="PF11744">
    <property type="entry name" value="ALMT"/>
    <property type="match status" value="1"/>
</dbReference>
<dbReference type="Gene3D" id="2.40.70.10">
    <property type="entry name" value="Acid Proteases"/>
    <property type="match status" value="2"/>
</dbReference>
<evidence type="ECO:0000259" key="14">
    <source>
        <dbReference type="PROSITE" id="PS51767"/>
    </source>
</evidence>
<evidence type="ECO:0000256" key="10">
    <source>
        <dbReference type="ARBA" id="ARBA00023065"/>
    </source>
</evidence>
<evidence type="ECO:0000256" key="5">
    <source>
        <dbReference type="ARBA" id="ARBA00022448"/>
    </source>
</evidence>
<evidence type="ECO:0000256" key="13">
    <source>
        <dbReference type="SAM" id="Phobius"/>
    </source>
</evidence>
<dbReference type="CDD" id="cd05489">
    <property type="entry name" value="xylanase_inhibitor_I_like"/>
    <property type="match status" value="1"/>
</dbReference>
<feature type="domain" description="Peptidase A1" evidence="14">
    <location>
        <begin position="286"/>
        <end position="663"/>
    </location>
</feature>
<keyword evidence="11 13" id="KW-0472">Membrane</keyword>
<evidence type="ECO:0000256" key="4">
    <source>
        <dbReference type="ARBA" id="ARBA00007447"/>
    </source>
</evidence>
<evidence type="ECO:0000256" key="1">
    <source>
        <dbReference type="ARBA" id="ARBA00004141"/>
    </source>
</evidence>
<feature type="transmembrane region" description="Helical" evidence="13">
    <location>
        <begin position="12"/>
        <end position="29"/>
    </location>
</feature>
<evidence type="ECO:0000256" key="7">
    <source>
        <dbReference type="ARBA" id="ARBA00022692"/>
    </source>
</evidence>
<dbReference type="Pfam" id="PF14543">
    <property type="entry name" value="TAXi_N"/>
    <property type="match status" value="1"/>
</dbReference>
<feature type="transmembrane region" description="Helical" evidence="13">
    <location>
        <begin position="41"/>
        <end position="59"/>
    </location>
</feature>
<dbReference type="InterPro" id="IPR033121">
    <property type="entry name" value="PEPTIDASE_A1"/>
</dbReference>
<comment type="subcellular location">
    <subcellularLocation>
        <location evidence="1">Membrane</location>
        <topology evidence="1">Multi-pass membrane protein</topology>
    </subcellularLocation>
    <subcellularLocation>
        <location evidence="2">Secreted</location>
        <location evidence="2">Extracellular space</location>
    </subcellularLocation>
</comment>
<keyword evidence="9 13" id="KW-1133">Transmembrane helix</keyword>
<evidence type="ECO:0000256" key="9">
    <source>
        <dbReference type="ARBA" id="ARBA00022989"/>
    </source>
</evidence>
<keyword evidence="8" id="KW-0732">Signal</keyword>
<dbReference type="PROSITE" id="PS51767">
    <property type="entry name" value="PEPTIDASE_A1"/>
    <property type="match status" value="1"/>
</dbReference>
<feature type="transmembrane region" description="Helical" evidence="13">
    <location>
        <begin position="89"/>
        <end position="109"/>
    </location>
</feature>
<keyword evidence="16" id="KW-1185">Reference proteome</keyword>
<accession>A0AAD2E8J9</accession>
<name>A0AAD2E8J9_9LAMI</name>
<organism evidence="15 16">
    <name type="scientific">Fraxinus pennsylvanica</name>
    <dbReference type="NCBI Taxonomy" id="56036"/>
    <lineage>
        <taxon>Eukaryota</taxon>
        <taxon>Viridiplantae</taxon>
        <taxon>Streptophyta</taxon>
        <taxon>Embryophyta</taxon>
        <taxon>Tracheophyta</taxon>
        <taxon>Spermatophyta</taxon>
        <taxon>Magnoliopsida</taxon>
        <taxon>eudicotyledons</taxon>
        <taxon>Gunneridae</taxon>
        <taxon>Pentapetalae</taxon>
        <taxon>asterids</taxon>
        <taxon>lamiids</taxon>
        <taxon>Lamiales</taxon>
        <taxon>Oleaceae</taxon>
        <taxon>Oleeae</taxon>
        <taxon>Fraxinus</taxon>
    </lineage>
</organism>
<evidence type="ECO:0000313" key="15">
    <source>
        <dbReference type="EMBL" id="CAI9778525.1"/>
    </source>
</evidence>
<evidence type="ECO:0000313" key="16">
    <source>
        <dbReference type="Proteomes" id="UP000834106"/>
    </source>
</evidence>
<keyword evidence="12" id="KW-0407">Ion channel</keyword>
<comment type="similarity">
    <text evidence="4">Belongs to the peptidase A1 family.</text>
</comment>
<dbReference type="InterPro" id="IPR032799">
    <property type="entry name" value="TAXi_C"/>
</dbReference>
<dbReference type="GO" id="GO:0016020">
    <property type="term" value="C:membrane"/>
    <property type="evidence" value="ECO:0007669"/>
    <property type="project" value="UniProtKB-SubCell"/>
</dbReference>
<evidence type="ECO:0000256" key="6">
    <source>
        <dbReference type="ARBA" id="ARBA00022525"/>
    </source>
</evidence>
<dbReference type="SUPFAM" id="SSF50630">
    <property type="entry name" value="Acid proteases"/>
    <property type="match status" value="1"/>
</dbReference>
<protein>
    <recommendedName>
        <fullName evidence="14">Peptidase A1 domain-containing protein</fullName>
    </recommendedName>
</protein>
<dbReference type="GO" id="GO:0015743">
    <property type="term" value="P:malate transport"/>
    <property type="evidence" value="ECO:0007669"/>
    <property type="project" value="InterPro"/>
</dbReference>
<dbReference type="InterPro" id="IPR020966">
    <property type="entry name" value="ALMT"/>
</dbReference>
<proteinExistence type="inferred from homology"/>
<dbReference type="InterPro" id="IPR021109">
    <property type="entry name" value="Peptidase_aspartic_dom_sf"/>
</dbReference>
<evidence type="ECO:0000256" key="2">
    <source>
        <dbReference type="ARBA" id="ARBA00004239"/>
    </source>
</evidence>
<keyword evidence="7 13" id="KW-0812">Transmembrane</keyword>
<dbReference type="Proteomes" id="UP000834106">
    <property type="component" value="Chromosome 16"/>
</dbReference>
<comment type="similarity">
    <text evidence="3">Belongs to the aromatic acid exporter (TC 2.A.85) family.</text>
</comment>
<gene>
    <name evidence="15" type="ORF">FPE_LOCUS25955</name>
</gene>
<dbReference type="InterPro" id="IPR033868">
    <property type="entry name" value="Xylanase_inhibitor_I-like"/>
</dbReference>
<evidence type="ECO:0000256" key="12">
    <source>
        <dbReference type="ARBA" id="ARBA00023303"/>
    </source>
</evidence>
<sequence>MAYIEGKREVIHSVKVGIALVLVSLLYLLDQPFERVGENAMWAIMTVVVVFEFFAGATLSKGINRGIGTIVGGGLGCFAAIIANRKGEMFEAILVGSSIFIFGTVATYMRLLPKIKRRYDYAVMIFILTFNLVLVSPVRSDIIVALALNRLSTVGMGLAICICISIFIFPMWASDELHYSIAFKFEKLASCIEGCLEEFYTMSNDMETLQSIVMQTCKSILHSNANEESLDKCIIVECDSLRNWTIEILGRDLIGDDPKHQLFSFFATSFSAYLAPIAVDFDTRLYTMSIYIKTPPQPTNLLFDLGASFSWVDCTHNYNSFTYRAIPCSSSLCNSLGSHACSNCFSLPGPGCSNDSCVLFPKNSVTQRSAMANALTDWLSLPHTDGRNPGQLGAIPEFIFSCSKKKSLLKGLVKGVTGVAGLDRSNFSLSTQISNTVSSPNLFALCLSGSPSAPGLVFLGTSGPYYFYPQIDLSKYLIYTPLLSNPLRSSLEIYRYPSAEYFIGLTSIKVNGKVVQFDHTLLNIDANGFGGTKLSTVTPYTMLHSIILKAFTKEFVNESAALNLTITEPVKPFNVCYDADDVRDTRLGPAVATIDFVMQSDDVFWRIFGSNSMVRIVREGIDVWCLGFLDGGANMKTAVVIGGHQMEDNLLQFDLNNNRLGFSSSVLAHGTMCANFNFTTNNVLG</sequence>
<evidence type="ECO:0000256" key="11">
    <source>
        <dbReference type="ARBA" id="ARBA00023136"/>
    </source>
</evidence>
<feature type="transmembrane region" description="Helical" evidence="13">
    <location>
        <begin position="121"/>
        <end position="148"/>
    </location>
</feature>
<dbReference type="GO" id="GO:0034220">
    <property type="term" value="P:monoatomic ion transmembrane transport"/>
    <property type="evidence" value="ECO:0007669"/>
    <property type="project" value="UniProtKB-KW"/>
</dbReference>
<feature type="transmembrane region" description="Helical" evidence="13">
    <location>
        <begin position="154"/>
        <end position="173"/>
    </location>
</feature>
<dbReference type="AlphaFoldDB" id="A0AAD2E8J9"/>
<dbReference type="PANTHER" id="PTHR31086">
    <property type="entry name" value="ALUMINUM-ACTIVATED MALATE TRANSPORTER 10"/>
    <property type="match status" value="1"/>
</dbReference>
<dbReference type="FunFam" id="2.40.70.10:FF:000041">
    <property type="entry name" value="Basic 7S globulin"/>
    <property type="match status" value="1"/>
</dbReference>
<keyword evidence="5" id="KW-0813">Transport</keyword>
<evidence type="ECO:0000256" key="8">
    <source>
        <dbReference type="ARBA" id="ARBA00022729"/>
    </source>
</evidence>